<protein>
    <submittedName>
        <fullName evidence="3">Uncharacterized protein</fullName>
    </submittedName>
</protein>
<reference evidence="3 4" key="2">
    <citation type="submission" date="2012-02" db="EMBL/GenBank/DDBJ databases">
        <title>Improved High-Quality Draft sequence of Eubacterium cellulosolvens 6.</title>
        <authorList>
            <consortium name="US DOE Joint Genome Institute"/>
            <person name="Lucas S."/>
            <person name="Han J."/>
            <person name="Lapidus A."/>
            <person name="Cheng J.-F."/>
            <person name="Goodwin L."/>
            <person name="Pitluck S."/>
            <person name="Peters L."/>
            <person name="Mikhailova N."/>
            <person name="Gu W."/>
            <person name="Detter J.C."/>
            <person name="Han C."/>
            <person name="Tapia R."/>
            <person name="Land M."/>
            <person name="Hauser L."/>
            <person name="Kyrpides N."/>
            <person name="Ivanova N."/>
            <person name="Pagani I."/>
            <person name="Johnson E."/>
            <person name="Mukhopadhyay B."/>
            <person name="Anderson I."/>
            <person name="Woyke T."/>
        </authorList>
    </citation>
    <scope>NUCLEOTIDE SEQUENCE [LARGE SCALE GENOMIC DNA]</scope>
    <source>
        <strain evidence="3 4">6</strain>
    </source>
</reference>
<evidence type="ECO:0000256" key="1">
    <source>
        <dbReference type="SAM" id="MobiDB-lite"/>
    </source>
</evidence>
<organism evidence="3 4">
    <name type="scientific">Eubacterium cellulosolvens (strain ATCC 43171 / JCM 9499 / 6)</name>
    <name type="common">Cillobacterium cellulosolvens</name>
    <dbReference type="NCBI Taxonomy" id="633697"/>
    <lineage>
        <taxon>Bacteria</taxon>
        <taxon>Bacillati</taxon>
        <taxon>Bacillota</taxon>
        <taxon>Clostridia</taxon>
        <taxon>Eubacteriales</taxon>
        <taxon>Eubacteriaceae</taxon>
        <taxon>Eubacterium</taxon>
    </lineage>
</organism>
<feature type="transmembrane region" description="Helical" evidence="2">
    <location>
        <begin position="300"/>
        <end position="320"/>
    </location>
</feature>
<dbReference type="HOGENOM" id="CLU_851910_0_0_9"/>
<evidence type="ECO:0000313" key="4">
    <source>
        <dbReference type="Proteomes" id="UP000005753"/>
    </source>
</evidence>
<reference evidence="3 4" key="1">
    <citation type="submission" date="2010-08" db="EMBL/GenBank/DDBJ databases">
        <authorList>
            <consortium name="US DOE Joint Genome Institute (JGI-PGF)"/>
            <person name="Lucas S."/>
            <person name="Copeland A."/>
            <person name="Lapidus A."/>
            <person name="Cheng J.-F."/>
            <person name="Bruce D."/>
            <person name="Goodwin L."/>
            <person name="Pitluck S."/>
            <person name="Land M.L."/>
            <person name="Hauser L."/>
            <person name="Chang Y.-J."/>
            <person name="Anderson I.J."/>
            <person name="Johnson E."/>
            <person name="Mulhopadhyay B."/>
            <person name="Kyrpides N."/>
            <person name="Woyke T.J."/>
        </authorList>
    </citation>
    <scope>NUCLEOTIDE SEQUENCE [LARGE SCALE GENOMIC DNA]</scope>
    <source>
        <strain evidence="3 4">6</strain>
    </source>
</reference>
<keyword evidence="2" id="KW-0812">Transmembrane</keyword>
<dbReference type="EMBL" id="CM001487">
    <property type="protein sequence ID" value="EIM56355.1"/>
    <property type="molecule type" value="Genomic_DNA"/>
</dbReference>
<evidence type="ECO:0000313" key="3">
    <source>
        <dbReference type="EMBL" id="EIM56355.1"/>
    </source>
</evidence>
<proteinExistence type="predicted"/>
<keyword evidence="2" id="KW-0472">Membrane</keyword>
<keyword evidence="2" id="KW-1133">Transmembrane helix</keyword>
<feature type="region of interest" description="Disordered" evidence="1">
    <location>
        <begin position="193"/>
        <end position="278"/>
    </location>
</feature>
<dbReference type="Proteomes" id="UP000005753">
    <property type="component" value="Chromosome"/>
</dbReference>
<dbReference type="AlphaFoldDB" id="I5ARD2"/>
<accession>I5ARD2</accession>
<keyword evidence="4" id="KW-1185">Reference proteome</keyword>
<gene>
    <name evidence="3" type="ORF">EubceDRAFT1_0506</name>
</gene>
<dbReference type="STRING" id="633697.EubceDRAFT1_0506"/>
<evidence type="ECO:0000256" key="2">
    <source>
        <dbReference type="SAM" id="Phobius"/>
    </source>
</evidence>
<sequence>MDDVNINKLERKNRIKKMIFIVVVCLLMHLFPALKVHGAEESSSENDTVYIQLSVRIKPGGTAAVKESKSRQQTTVQGKGADGLILGKIRKGDRSVAIESDSEPLTVRIEGLDGVRPLPEQLLLSAGETGSFRIPVSEEGTHRFRVVEMKDVKQNIECTNCVYVVYAESRRGESGELDTAVWITKDGKEGKVDEISFISGGGDEEGENDPLPTAGPTPTTAPDPVDTQPTETPADSDRNDPKTSPAPTNADLPGHDQNSSDPSPGWIDADGNDSGNISGGVSSGLRKLVASVMTGDESNLVLYVVVLLISSIFAVLLSRLNRKDRE</sequence>
<name>I5ARD2_EUBC6</name>